<feature type="transmembrane region" description="Helical" evidence="6">
    <location>
        <begin position="148"/>
        <end position="170"/>
    </location>
</feature>
<dbReference type="InterPro" id="IPR031424">
    <property type="entry name" value="QVR-like"/>
</dbReference>
<name>A0ABP1R9I2_9HEXA</name>
<dbReference type="PANTHER" id="PTHR33562:SF2">
    <property type="entry name" value="PROTEIN QUIVER"/>
    <property type="match status" value="1"/>
</dbReference>
<protein>
    <recommendedName>
        <fullName evidence="9">Protein sleepless</fullName>
    </recommendedName>
</protein>
<accession>A0ABP1R9I2</accession>
<dbReference type="PANTHER" id="PTHR33562">
    <property type="entry name" value="ATILLA, ISOFORM B-RELATED-RELATED"/>
    <property type="match status" value="1"/>
</dbReference>
<evidence type="ECO:0000256" key="6">
    <source>
        <dbReference type="SAM" id="Phobius"/>
    </source>
</evidence>
<comment type="subcellular location">
    <subcellularLocation>
        <location evidence="1">Membrane</location>
        <topology evidence="1">Lipid-anchor</topology>
        <topology evidence="1">GPI-anchor</topology>
    </subcellularLocation>
</comment>
<organism evidence="7 8">
    <name type="scientific">Orchesella dallaii</name>
    <dbReference type="NCBI Taxonomy" id="48710"/>
    <lineage>
        <taxon>Eukaryota</taxon>
        <taxon>Metazoa</taxon>
        <taxon>Ecdysozoa</taxon>
        <taxon>Arthropoda</taxon>
        <taxon>Hexapoda</taxon>
        <taxon>Collembola</taxon>
        <taxon>Entomobryomorpha</taxon>
        <taxon>Entomobryoidea</taxon>
        <taxon>Orchesellidae</taxon>
        <taxon>Orchesellinae</taxon>
        <taxon>Orchesella</taxon>
    </lineage>
</organism>
<keyword evidence="8" id="KW-1185">Reference proteome</keyword>
<evidence type="ECO:0000256" key="2">
    <source>
        <dbReference type="ARBA" id="ARBA00022622"/>
    </source>
</evidence>
<proteinExistence type="predicted"/>
<keyword evidence="3" id="KW-0732">Signal</keyword>
<keyword evidence="6" id="KW-0472">Membrane</keyword>
<evidence type="ECO:0000313" key="8">
    <source>
        <dbReference type="Proteomes" id="UP001642540"/>
    </source>
</evidence>
<gene>
    <name evidence="7" type="ORF">ODALV1_LOCUS20248</name>
</gene>
<dbReference type="Proteomes" id="UP001642540">
    <property type="component" value="Unassembled WGS sequence"/>
</dbReference>
<sequence>MEHSSSSSYVRKIVNFSSSKRSVIVVFIVFFTFSLWQVSEAGIKCWVCNSRNDLGCGDPFDNSSFPISDCDAEYDRRDNLKGIKATMCRKIVQKVQGEWRWIRSCAFLGEPGIGGDERYCKRRTGTFDIYQEDCLCRGKDGCNAGNSWQASIGVVGVLTSISLMTILKLLRPFTSLVIL</sequence>
<dbReference type="InterPro" id="IPR050975">
    <property type="entry name" value="Sleep_regulator"/>
</dbReference>
<evidence type="ECO:0008006" key="9">
    <source>
        <dbReference type="Google" id="ProtNLM"/>
    </source>
</evidence>
<keyword evidence="6" id="KW-1133">Transmembrane helix</keyword>
<keyword evidence="6" id="KW-0812">Transmembrane</keyword>
<evidence type="ECO:0000256" key="3">
    <source>
        <dbReference type="ARBA" id="ARBA00022729"/>
    </source>
</evidence>
<feature type="transmembrane region" description="Helical" evidence="6">
    <location>
        <begin position="21"/>
        <end position="39"/>
    </location>
</feature>
<evidence type="ECO:0000256" key="1">
    <source>
        <dbReference type="ARBA" id="ARBA00004589"/>
    </source>
</evidence>
<dbReference type="CDD" id="cd23592">
    <property type="entry name" value="TFP_LU_ECD_Crok"/>
    <property type="match status" value="1"/>
</dbReference>
<keyword evidence="2" id="KW-0336">GPI-anchor</keyword>
<keyword evidence="4" id="KW-0325">Glycoprotein</keyword>
<evidence type="ECO:0000256" key="4">
    <source>
        <dbReference type="ARBA" id="ARBA00023180"/>
    </source>
</evidence>
<evidence type="ECO:0000256" key="5">
    <source>
        <dbReference type="ARBA" id="ARBA00023288"/>
    </source>
</evidence>
<dbReference type="EMBL" id="CAXLJM020000068">
    <property type="protein sequence ID" value="CAL8123598.1"/>
    <property type="molecule type" value="Genomic_DNA"/>
</dbReference>
<evidence type="ECO:0000313" key="7">
    <source>
        <dbReference type="EMBL" id="CAL8123598.1"/>
    </source>
</evidence>
<reference evidence="7 8" key="1">
    <citation type="submission" date="2024-08" db="EMBL/GenBank/DDBJ databases">
        <authorList>
            <person name="Cucini C."/>
            <person name="Frati F."/>
        </authorList>
    </citation>
    <scope>NUCLEOTIDE SEQUENCE [LARGE SCALE GENOMIC DNA]</scope>
</reference>
<comment type="caution">
    <text evidence="7">The sequence shown here is derived from an EMBL/GenBank/DDBJ whole genome shotgun (WGS) entry which is preliminary data.</text>
</comment>
<keyword evidence="5" id="KW-0449">Lipoprotein</keyword>
<dbReference type="Pfam" id="PF17064">
    <property type="entry name" value="QVR"/>
    <property type="match status" value="1"/>
</dbReference>